<keyword evidence="4" id="KW-1003">Cell membrane</keyword>
<dbReference type="AlphaFoldDB" id="A0A428MZS6"/>
<protein>
    <submittedName>
        <fullName evidence="9">Iron ABC transporter permease</fullName>
    </submittedName>
</protein>
<evidence type="ECO:0000256" key="7">
    <source>
        <dbReference type="ARBA" id="ARBA00023136"/>
    </source>
</evidence>
<feature type="transmembrane region" description="Helical" evidence="8">
    <location>
        <begin position="348"/>
        <end position="373"/>
    </location>
</feature>
<dbReference type="InterPro" id="IPR000522">
    <property type="entry name" value="ABC_transptr_permease_BtuC"/>
</dbReference>
<organism evidence="9 10">
    <name type="scientific">Salibacterium salarium</name>
    <dbReference type="NCBI Taxonomy" id="284579"/>
    <lineage>
        <taxon>Bacteria</taxon>
        <taxon>Bacillati</taxon>
        <taxon>Bacillota</taxon>
        <taxon>Bacilli</taxon>
        <taxon>Bacillales</taxon>
        <taxon>Bacillaceae</taxon>
    </lineage>
</organism>
<evidence type="ECO:0000256" key="1">
    <source>
        <dbReference type="ARBA" id="ARBA00004651"/>
    </source>
</evidence>
<evidence type="ECO:0000313" key="9">
    <source>
        <dbReference type="EMBL" id="RSL31671.1"/>
    </source>
</evidence>
<feature type="transmembrane region" description="Helical" evidence="8">
    <location>
        <begin position="406"/>
        <end position="426"/>
    </location>
</feature>
<dbReference type="Pfam" id="PF01032">
    <property type="entry name" value="FecCD"/>
    <property type="match status" value="2"/>
</dbReference>
<name>A0A428MZS6_9BACI</name>
<dbReference type="PANTHER" id="PTHR30472:SF37">
    <property type="entry name" value="FE(3+) DICITRATE TRANSPORT SYSTEM PERMEASE PROTEIN FECD-RELATED"/>
    <property type="match status" value="1"/>
</dbReference>
<feature type="transmembrane region" description="Helical" evidence="8">
    <location>
        <begin position="491"/>
        <end position="513"/>
    </location>
</feature>
<sequence>MKPQSYTSKAVLIFGGGAALLLFLTCLHLFQSAQDMPLQTVWEALWNQGDSLQHNIVQSVYLPRIVIGIISGAALAAAGVIFQTLTKNPLASPSTLGVHSGAYFFVIVGTVAGPAWLSDMGFLLAFIGGTFAAAMVFVLSGGHTATPVRMALAGMVLTLMFTSFTSTLQIFFEYETSGLFLWGNGTLVQQDWDGVHFSLPWIAVLFLIIIWLGRKMDVLLLGEDQAQTLGENVRLIQVLMFFTAVGLTALPVSVVGPIAFIGLIAPHIIRLAGYQLHGVLIPASMLWGANLLIGADVLGRYLDPSLTELPVGSITALIGAPWLIWLIVRHRQTIFGSKSNDSLSPGSLSFTVPYPVVVIGSIFLLIGAFFAALSGGGDGFEFGSTWNALFSEESSGQRYIIFDLRLGRILAAMFAGILLSLSGLLFQGILRNPLADPSIIGVTSGAGVGVLLVMFVFSGLSAAWFPIGAIVGSFVTVGIVLLISWKTDFQPAVLALVGIAVSAVGSAITQILITRSNMNAASALTWLSGSTYASGYSELQQFLIWPVILLIPITVFLLNKLNILSLGEQTAIGLGVRTTVTRWITALLATFAASMAVAAVGTIGFIGLVAPHLARLLTGYDHRKIMPVALLLGAALLIIADMTGRMVLAPKEIPSGLVAAIIGAPFFLWLMSKTPKK</sequence>
<feature type="transmembrane region" description="Helical" evidence="8">
    <location>
        <begin position="122"/>
        <end position="139"/>
    </location>
</feature>
<dbReference type="InterPro" id="IPR037294">
    <property type="entry name" value="ABC_BtuC-like"/>
</dbReference>
<dbReference type="OrthoDB" id="9811721at2"/>
<keyword evidence="6 8" id="KW-1133">Transmembrane helix</keyword>
<feature type="transmembrane region" description="Helical" evidence="8">
    <location>
        <begin position="583"/>
        <end position="613"/>
    </location>
</feature>
<feature type="transmembrane region" description="Helical" evidence="8">
    <location>
        <begin position="438"/>
        <end position="457"/>
    </location>
</feature>
<evidence type="ECO:0000256" key="5">
    <source>
        <dbReference type="ARBA" id="ARBA00022692"/>
    </source>
</evidence>
<evidence type="ECO:0000256" key="4">
    <source>
        <dbReference type="ARBA" id="ARBA00022475"/>
    </source>
</evidence>
<feature type="transmembrane region" description="Helical" evidence="8">
    <location>
        <begin position="94"/>
        <end position="116"/>
    </location>
</feature>
<comment type="subcellular location">
    <subcellularLocation>
        <location evidence="1">Cell membrane</location>
        <topology evidence="1">Multi-pass membrane protein</topology>
    </subcellularLocation>
</comment>
<dbReference type="EMBL" id="RBVX01000022">
    <property type="protein sequence ID" value="RSL31671.1"/>
    <property type="molecule type" value="Genomic_DNA"/>
</dbReference>
<feature type="transmembrane region" description="Helical" evidence="8">
    <location>
        <begin position="464"/>
        <end position="485"/>
    </location>
</feature>
<feature type="transmembrane region" description="Helical" evidence="8">
    <location>
        <begin position="309"/>
        <end position="328"/>
    </location>
</feature>
<dbReference type="SUPFAM" id="SSF81345">
    <property type="entry name" value="ABC transporter involved in vitamin B12 uptake, BtuC"/>
    <property type="match status" value="2"/>
</dbReference>
<feature type="transmembrane region" description="Helical" evidence="8">
    <location>
        <begin position="194"/>
        <end position="214"/>
    </location>
</feature>
<feature type="transmembrane region" description="Helical" evidence="8">
    <location>
        <begin position="12"/>
        <end position="30"/>
    </location>
</feature>
<comment type="similarity">
    <text evidence="2">Belongs to the binding-protein-dependent transport system permease family. FecCD subfamily.</text>
</comment>
<dbReference type="CDD" id="cd06550">
    <property type="entry name" value="TM_ABC_iron-siderophores_like"/>
    <property type="match status" value="2"/>
</dbReference>
<feature type="transmembrane region" description="Helical" evidence="8">
    <location>
        <begin position="653"/>
        <end position="671"/>
    </location>
</feature>
<proteinExistence type="inferred from homology"/>
<comment type="caution">
    <text evidence="9">The sequence shown here is derived from an EMBL/GenBank/DDBJ whole genome shotgun (WGS) entry which is preliminary data.</text>
</comment>
<keyword evidence="5 8" id="KW-0812">Transmembrane</keyword>
<dbReference type="RefSeq" id="WP_125558224.1">
    <property type="nucleotide sequence ID" value="NZ_RBVX01000022.1"/>
</dbReference>
<dbReference type="Proteomes" id="UP000275076">
    <property type="component" value="Unassembled WGS sequence"/>
</dbReference>
<gene>
    <name evidence="9" type="ORF">D7Z54_19720</name>
</gene>
<feature type="transmembrane region" description="Helical" evidence="8">
    <location>
        <begin position="235"/>
        <end position="264"/>
    </location>
</feature>
<dbReference type="FunFam" id="1.10.3470.10:FF:000001">
    <property type="entry name" value="Vitamin B12 ABC transporter permease BtuC"/>
    <property type="match status" value="1"/>
</dbReference>
<evidence type="ECO:0000313" key="10">
    <source>
        <dbReference type="Proteomes" id="UP000275076"/>
    </source>
</evidence>
<accession>A0A428MZS6</accession>
<feature type="transmembrane region" description="Helical" evidence="8">
    <location>
        <begin position="625"/>
        <end position="647"/>
    </location>
</feature>
<feature type="transmembrane region" description="Helical" evidence="8">
    <location>
        <begin position="61"/>
        <end position="82"/>
    </location>
</feature>
<reference evidence="9 10" key="1">
    <citation type="submission" date="2018-10" db="EMBL/GenBank/DDBJ databases">
        <title>Draft genome sequence of Bacillus salarius IM0101, isolated from a hypersaline soil in Inner Mongolia, China.</title>
        <authorList>
            <person name="Yamprayoonswat W."/>
            <person name="Boonvisut S."/>
            <person name="Jumpathong W."/>
            <person name="Sittihan S."/>
            <person name="Ruangsuj P."/>
            <person name="Wanthongcharoen S."/>
            <person name="Thongpramul N."/>
            <person name="Pimmason S."/>
            <person name="Yu B."/>
            <person name="Yasawong M."/>
        </authorList>
    </citation>
    <scope>NUCLEOTIDE SEQUENCE [LARGE SCALE GENOMIC DNA]</scope>
    <source>
        <strain evidence="9 10">IM0101</strain>
    </source>
</reference>
<dbReference type="GO" id="GO:0005886">
    <property type="term" value="C:plasma membrane"/>
    <property type="evidence" value="ECO:0007669"/>
    <property type="project" value="UniProtKB-SubCell"/>
</dbReference>
<dbReference type="PANTHER" id="PTHR30472">
    <property type="entry name" value="FERRIC ENTEROBACTIN TRANSPORT SYSTEM PERMEASE PROTEIN"/>
    <property type="match status" value="1"/>
</dbReference>
<evidence type="ECO:0000256" key="2">
    <source>
        <dbReference type="ARBA" id="ARBA00007935"/>
    </source>
</evidence>
<keyword evidence="3" id="KW-0813">Transport</keyword>
<keyword evidence="7 8" id="KW-0472">Membrane</keyword>
<evidence type="ECO:0000256" key="8">
    <source>
        <dbReference type="SAM" id="Phobius"/>
    </source>
</evidence>
<dbReference type="GO" id="GO:0033214">
    <property type="term" value="P:siderophore-iron import into cell"/>
    <property type="evidence" value="ECO:0007669"/>
    <property type="project" value="TreeGrafter"/>
</dbReference>
<evidence type="ECO:0000256" key="6">
    <source>
        <dbReference type="ARBA" id="ARBA00022989"/>
    </source>
</evidence>
<keyword evidence="10" id="KW-1185">Reference proteome</keyword>
<evidence type="ECO:0000256" key="3">
    <source>
        <dbReference type="ARBA" id="ARBA00022448"/>
    </source>
</evidence>
<feature type="transmembrane region" description="Helical" evidence="8">
    <location>
        <begin position="542"/>
        <end position="563"/>
    </location>
</feature>
<dbReference type="GO" id="GO:0022857">
    <property type="term" value="F:transmembrane transporter activity"/>
    <property type="evidence" value="ECO:0007669"/>
    <property type="project" value="InterPro"/>
</dbReference>
<dbReference type="Gene3D" id="1.10.3470.10">
    <property type="entry name" value="ABC transporter involved in vitamin B12 uptake, BtuC"/>
    <property type="match status" value="2"/>
</dbReference>
<feature type="transmembrane region" description="Helical" evidence="8">
    <location>
        <begin position="151"/>
        <end position="174"/>
    </location>
</feature>